<dbReference type="Proteomes" id="UP000825935">
    <property type="component" value="Chromosome 19"/>
</dbReference>
<organism evidence="1 2">
    <name type="scientific">Ceratopteris richardii</name>
    <name type="common">Triangle waterfern</name>
    <dbReference type="NCBI Taxonomy" id="49495"/>
    <lineage>
        <taxon>Eukaryota</taxon>
        <taxon>Viridiplantae</taxon>
        <taxon>Streptophyta</taxon>
        <taxon>Embryophyta</taxon>
        <taxon>Tracheophyta</taxon>
        <taxon>Polypodiopsida</taxon>
        <taxon>Polypodiidae</taxon>
        <taxon>Polypodiales</taxon>
        <taxon>Pteridineae</taxon>
        <taxon>Pteridaceae</taxon>
        <taxon>Parkerioideae</taxon>
        <taxon>Ceratopteris</taxon>
    </lineage>
</organism>
<reference evidence="1" key="1">
    <citation type="submission" date="2021-08" db="EMBL/GenBank/DDBJ databases">
        <title>WGS assembly of Ceratopteris richardii.</title>
        <authorList>
            <person name="Marchant D.B."/>
            <person name="Chen G."/>
            <person name="Jenkins J."/>
            <person name="Shu S."/>
            <person name="Leebens-Mack J."/>
            <person name="Grimwood J."/>
            <person name="Schmutz J."/>
            <person name="Soltis P."/>
            <person name="Soltis D."/>
            <person name="Chen Z.-H."/>
        </authorList>
    </citation>
    <scope>NUCLEOTIDE SEQUENCE</scope>
    <source>
        <strain evidence="1">Whitten #5841</strain>
        <tissue evidence="1">Leaf</tissue>
    </source>
</reference>
<dbReference type="EMBL" id="CM035424">
    <property type="protein sequence ID" value="KAH7352379.1"/>
    <property type="molecule type" value="Genomic_DNA"/>
</dbReference>
<evidence type="ECO:0000313" key="1">
    <source>
        <dbReference type="EMBL" id="KAH7352379.1"/>
    </source>
</evidence>
<dbReference type="AlphaFoldDB" id="A0A8T2SKL0"/>
<evidence type="ECO:0000313" key="2">
    <source>
        <dbReference type="Proteomes" id="UP000825935"/>
    </source>
</evidence>
<keyword evidence="2" id="KW-1185">Reference proteome</keyword>
<gene>
    <name evidence="1" type="ORF">KP509_19G042400</name>
</gene>
<sequence>MKIESGHDLLRLRFFHLSSSRLNSVGFHCES</sequence>
<proteinExistence type="predicted"/>
<protein>
    <submittedName>
        <fullName evidence="1">Uncharacterized protein</fullName>
    </submittedName>
</protein>
<accession>A0A8T2SKL0</accession>
<name>A0A8T2SKL0_CERRI</name>
<comment type="caution">
    <text evidence="1">The sequence shown here is derived from an EMBL/GenBank/DDBJ whole genome shotgun (WGS) entry which is preliminary data.</text>
</comment>